<dbReference type="AlphaFoldDB" id="A0A8S4SDK4"/>
<evidence type="ECO:0000313" key="1">
    <source>
        <dbReference type="EMBL" id="CAH2257132.1"/>
    </source>
</evidence>
<comment type="caution">
    <text evidence="1">The sequence shown here is derived from an EMBL/GenBank/DDBJ whole genome shotgun (WGS) entry which is preliminary data.</text>
</comment>
<dbReference type="Proteomes" id="UP000838756">
    <property type="component" value="Unassembled WGS sequence"/>
</dbReference>
<accession>A0A8S4SDK4</accession>
<sequence>MGSFMGSYREIGGRASAQDYCLVEHHRISLCNTQNAINHGYYGNHLSSIAQEALRNFQSETSDAIFIEHIKKDVNRNSVKRFSQATSVRDHINTLGLVQGTGHLTQREGFSPSPPRWPSADWLIPHAFENLMVNSQVSSRCLPTVKESDILIA</sequence>
<gene>
    <name evidence="1" type="primary">jg11963</name>
    <name evidence="1" type="ORF">PAEG_LOCUS23116</name>
</gene>
<name>A0A8S4SDK4_9NEOP</name>
<dbReference type="EMBL" id="CAKXAJ010026116">
    <property type="protein sequence ID" value="CAH2257132.1"/>
    <property type="molecule type" value="Genomic_DNA"/>
</dbReference>
<organism evidence="1 2">
    <name type="scientific">Pararge aegeria aegeria</name>
    <dbReference type="NCBI Taxonomy" id="348720"/>
    <lineage>
        <taxon>Eukaryota</taxon>
        <taxon>Metazoa</taxon>
        <taxon>Ecdysozoa</taxon>
        <taxon>Arthropoda</taxon>
        <taxon>Hexapoda</taxon>
        <taxon>Insecta</taxon>
        <taxon>Pterygota</taxon>
        <taxon>Neoptera</taxon>
        <taxon>Endopterygota</taxon>
        <taxon>Lepidoptera</taxon>
        <taxon>Glossata</taxon>
        <taxon>Ditrysia</taxon>
        <taxon>Papilionoidea</taxon>
        <taxon>Nymphalidae</taxon>
        <taxon>Satyrinae</taxon>
        <taxon>Satyrini</taxon>
        <taxon>Parargina</taxon>
        <taxon>Pararge</taxon>
    </lineage>
</organism>
<keyword evidence="2" id="KW-1185">Reference proteome</keyword>
<protein>
    <submittedName>
        <fullName evidence="1">Jg11963 protein</fullName>
    </submittedName>
</protein>
<reference evidence="1" key="1">
    <citation type="submission" date="2022-03" db="EMBL/GenBank/DDBJ databases">
        <authorList>
            <person name="Lindestad O."/>
        </authorList>
    </citation>
    <scope>NUCLEOTIDE SEQUENCE</scope>
</reference>
<evidence type="ECO:0000313" key="2">
    <source>
        <dbReference type="Proteomes" id="UP000838756"/>
    </source>
</evidence>
<proteinExistence type="predicted"/>